<evidence type="ECO:0000256" key="2">
    <source>
        <dbReference type="ARBA" id="ARBA00023242"/>
    </source>
</evidence>
<accession>A0A8T9C5G0</accession>
<evidence type="ECO:0000313" key="5">
    <source>
        <dbReference type="EMBL" id="TVY80636.1"/>
    </source>
</evidence>
<dbReference type="InterPro" id="IPR007219">
    <property type="entry name" value="XnlR_reg_dom"/>
</dbReference>
<comment type="caution">
    <text evidence="5">The sequence shown here is derived from an EMBL/GenBank/DDBJ whole genome shotgun (WGS) entry which is preliminary data.</text>
</comment>
<proteinExistence type="predicted"/>
<keyword evidence="2" id="KW-0539">Nucleus</keyword>
<protein>
    <submittedName>
        <fullName evidence="5">Fusarisetin A cluster transcription factor fsa6</fullName>
    </submittedName>
</protein>
<sequence>MYPDSERKSISFVSLVCLEYWNQIQPLQVQITAKMHPIPLSPQSSQADGGTSRRCRAYCAGRRSTTCLPMLKCDRTKPCLNCTKRGYPESCDYIKQDSSSNRPATLQRAGNIHERIQQLEDMVKSLIEKQTRAHPGATPETSPLDPNSAGTRQNGGFTQSVAASPRNELDRNVSKPSLGSFTRAKDQENFVGSEHWEAVLEDITNLRIDLETPDETEVPDFKPRILFGMNCASRSEIMSSIPARQICDILISRWFSTMSLAPVVVHGPTFMQKYDQMFKEPDETSLMWIGLLFSILGLACHSYAVSGEELHTIPQPFTSMWEMSSLFRDRTTQCLAEVNYLRPKRYTVETLCFYYALEMFQGGDSAFGAYVVLGVIVKVAMRLGYHRDASHYPSISAFDGEMRRRVWSVIFQLDLLTSAQVRLPRMIRDEETDTAEPKNLLDTDFNKNMTELPHPRPITDATPVAYIIFKVRLLRELGLIMDKLNSITPSSYEDVMRLDHKLMETHASLPNYLKMRSLSLSIADDTSLILRRIALEVCFQKSRCVLHRKYLIPGKSNPQFQYSSIASVDAAMNLLNAQCTFNQASQPGGRLAGEEWREAALINQDYILAGMILCLDLAWCRRTGEDMRLNPNDGIEKMWPRNRRLSTLKSSYDIWCKSSTISSVAAKAAEALRVMLKDLESADLVEPSPTSATSVLRSESGMCLRFANPPYIVLTLSPDVSLTPNLTAYDDAKYVSIPKALDFSSQNFDAGSSTTDLFIGTLDTEMNFDWELWDSQFKASPMTENDFDSSAFQ</sequence>
<feature type="region of interest" description="Disordered" evidence="3">
    <location>
        <begin position="129"/>
        <end position="179"/>
    </location>
</feature>
<dbReference type="SMART" id="SM00906">
    <property type="entry name" value="Fungal_trans"/>
    <property type="match status" value="1"/>
</dbReference>
<dbReference type="InterPro" id="IPR050613">
    <property type="entry name" value="Sec_Metabolite_Reg"/>
</dbReference>
<dbReference type="Gene3D" id="4.10.240.10">
    <property type="entry name" value="Zn(2)-C6 fungal-type DNA-binding domain"/>
    <property type="match status" value="1"/>
</dbReference>
<evidence type="ECO:0000256" key="3">
    <source>
        <dbReference type="SAM" id="MobiDB-lite"/>
    </source>
</evidence>
<dbReference type="Pfam" id="PF04082">
    <property type="entry name" value="Fungal_trans"/>
    <property type="match status" value="1"/>
</dbReference>
<feature type="domain" description="Xylanolytic transcriptional activator regulatory" evidence="4">
    <location>
        <begin position="369"/>
        <end position="443"/>
    </location>
</feature>
<dbReference type="EMBL" id="QGMK01000642">
    <property type="protein sequence ID" value="TVY80636.1"/>
    <property type="molecule type" value="Genomic_DNA"/>
</dbReference>
<reference evidence="5 6" key="1">
    <citation type="submission" date="2018-05" db="EMBL/GenBank/DDBJ databases">
        <title>Genome sequencing and assembly of the regulated plant pathogen Lachnellula willkommii and related sister species for the development of diagnostic species identification markers.</title>
        <authorList>
            <person name="Giroux E."/>
            <person name="Bilodeau G."/>
        </authorList>
    </citation>
    <scope>NUCLEOTIDE SEQUENCE [LARGE SCALE GENOMIC DNA]</scope>
    <source>
        <strain evidence="5 6">CBS 268.59</strain>
    </source>
</reference>
<dbReference type="CDD" id="cd12148">
    <property type="entry name" value="fungal_TF_MHR"/>
    <property type="match status" value="1"/>
</dbReference>
<organism evidence="5 6">
    <name type="scientific">Lachnellula suecica</name>
    <dbReference type="NCBI Taxonomy" id="602035"/>
    <lineage>
        <taxon>Eukaryota</taxon>
        <taxon>Fungi</taxon>
        <taxon>Dikarya</taxon>
        <taxon>Ascomycota</taxon>
        <taxon>Pezizomycotina</taxon>
        <taxon>Leotiomycetes</taxon>
        <taxon>Helotiales</taxon>
        <taxon>Lachnaceae</taxon>
        <taxon>Lachnellula</taxon>
    </lineage>
</organism>
<name>A0A8T9C5G0_9HELO</name>
<dbReference type="GO" id="GO:0000981">
    <property type="term" value="F:DNA-binding transcription factor activity, RNA polymerase II-specific"/>
    <property type="evidence" value="ECO:0007669"/>
    <property type="project" value="InterPro"/>
</dbReference>
<evidence type="ECO:0000259" key="4">
    <source>
        <dbReference type="SMART" id="SM00906"/>
    </source>
</evidence>
<dbReference type="GO" id="GO:0005634">
    <property type="term" value="C:nucleus"/>
    <property type="evidence" value="ECO:0007669"/>
    <property type="project" value="UniProtKB-SubCell"/>
</dbReference>
<dbReference type="Proteomes" id="UP000469558">
    <property type="component" value="Unassembled WGS sequence"/>
</dbReference>
<gene>
    <name evidence="5" type="primary">fsa6_2</name>
    <name evidence="5" type="ORF">LSUE1_G004551</name>
</gene>
<dbReference type="OrthoDB" id="4934715at2759"/>
<dbReference type="AlphaFoldDB" id="A0A8T9C5G0"/>
<comment type="subcellular location">
    <subcellularLocation>
        <location evidence="1">Nucleus</location>
    </subcellularLocation>
</comment>
<dbReference type="GO" id="GO:0006351">
    <property type="term" value="P:DNA-templated transcription"/>
    <property type="evidence" value="ECO:0007669"/>
    <property type="project" value="InterPro"/>
</dbReference>
<keyword evidence="6" id="KW-1185">Reference proteome</keyword>
<dbReference type="InterPro" id="IPR036864">
    <property type="entry name" value="Zn2-C6_fun-type_DNA-bd_sf"/>
</dbReference>
<evidence type="ECO:0000256" key="1">
    <source>
        <dbReference type="ARBA" id="ARBA00004123"/>
    </source>
</evidence>
<dbReference type="PANTHER" id="PTHR31001:SF49">
    <property type="entry name" value="ZN(II)2CYS6 TRANSCRIPTION FACTOR (EUROFUNG)"/>
    <property type="match status" value="1"/>
</dbReference>
<dbReference type="PANTHER" id="PTHR31001">
    <property type="entry name" value="UNCHARACTERIZED TRANSCRIPTIONAL REGULATORY PROTEIN"/>
    <property type="match status" value="1"/>
</dbReference>
<dbReference type="GO" id="GO:0003677">
    <property type="term" value="F:DNA binding"/>
    <property type="evidence" value="ECO:0007669"/>
    <property type="project" value="InterPro"/>
</dbReference>
<feature type="compositionally biased region" description="Polar residues" evidence="3">
    <location>
        <begin position="139"/>
        <end position="162"/>
    </location>
</feature>
<evidence type="ECO:0000313" key="6">
    <source>
        <dbReference type="Proteomes" id="UP000469558"/>
    </source>
</evidence>
<dbReference type="GO" id="GO:0008270">
    <property type="term" value="F:zinc ion binding"/>
    <property type="evidence" value="ECO:0007669"/>
    <property type="project" value="InterPro"/>
</dbReference>